<keyword evidence="8" id="KW-1000">Mitochondrion outer membrane</keyword>
<gene>
    <name evidence="18" type="primary">101901044</name>
    <name evidence="20" type="synonym">LOC101901044</name>
</gene>
<dbReference type="RefSeq" id="XP_005188654.1">
    <property type="nucleotide sequence ID" value="XM_005188597.3"/>
</dbReference>
<organism evidence="18">
    <name type="scientific">Musca domestica</name>
    <name type="common">House fly</name>
    <dbReference type="NCBI Taxonomy" id="7370"/>
    <lineage>
        <taxon>Eukaryota</taxon>
        <taxon>Metazoa</taxon>
        <taxon>Ecdysozoa</taxon>
        <taxon>Arthropoda</taxon>
        <taxon>Hexapoda</taxon>
        <taxon>Insecta</taxon>
        <taxon>Pterygota</taxon>
        <taxon>Neoptera</taxon>
        <taxon>Endopterygota</taxon>
        <taxon>Diptera</taxon>
        <taxon>Brachycera</taxon>
        <taxon>Muscomorpha</taxon>
        <taxon>Muscoidea</taxon>
        <taxon>Muscidae</taxon>
        <taxon>Musca</taxon>
    </lineage>
</organism>
<dbReference type="InterPro" id="IPR040162">
    <property type="entry name" value="MGST1-like"/>
</dbReference>
<dbReference type="Gene3D" id="1.20.120.550">
    <property type="entry name" value="Membrane associated eicosanoid/glutathione metabolism-like domain"/>
    <property type="match status" value="1"/>
</dbReference>
<keyword evidence="9" id="KW-0256">Endoplasmic reticulum</keyword>
<evidence type="ECO:0000256" key="8">
    <source>
        <dbReference type="ARBA" id="ARBA00022787"/>
    </source>
</evidence>
<evidence type="ECO:0000313" key="20">
    <source>
        <dbReference type="RefSeq" id="XP_005188654.1"/>
    </source>
</evidence>
<keyword evidence="11" id="KW-0007">Acetylation</keyword>
<dbReference type="InterPro" id="IPR023352">
    <property type="entry name" value="MAPEG-like_dom_sf"/>
</dbReference>
<feature type="transmembrane region" description="Helical" evidence="17">
    <location>
        <begin position="84"/>
        <end position="113"/>
    </location>
</feature>
<proteinExistence type="inferred from homology"/>
<dbReference type="FunFam" id="1.20.120.550:FF:000002">
    <property type="entry name" value="Microsomal glutathione S-transferase 1"/>
    <property type="match status" value="1"/>
</dbReference>
<keyword evidence="12" id="KW-0496">Mitochondrion</keyword>
<comment type="catalytic activity">
    <reaction evidence="16">
        <text>RX + glutathione = an S-substituted glutathione + a halide anion + H(+)</text>
        <dbReference type="Rhea" id="RHEA:16437"/>
        <dbReference type="ChEBI" id="CHEBI:15378"/>
        <dbReference type="ChEBI" id="CHEBI:16042"/>
        <dbReference type="ChEBI" id="CHEBI:17792"/>
        <dbReference type="ChEBI" id="CHEBI:57925"/>
        <dbReference type="ChEBI" id="CHEBI:90779"/>
        <dbReference type="EC" id="2.5.1.18"/>
    </reaction>
    <physiologicalReaction direction="left-to-right" evidence="16">
        <dbReference type="Rhea" id="RHEA:16438"/>
    </physiologicalReaction>
</comment>
<evidence type="ECO:0000256" key="15">
    <source>
        <dbReference type="ARBA" id="ARBA00039397"/>
    </source>
</evidence>
<dbReference type="GO" id="GO:0004364">
    <property type="term" value="F:glutathione transferase activity"/>
    <property type="evidence" value="ECO:0007669"/>
    <property type="project" value="UniProtKB-EC"/>
</dbReference>
<keyword evidence="6" id="KW-0808">Transferase</keyword>
<evidence type="ECO:0000256" key="11">
    <source>
        <dbReference type="ARBA" id="ARBA00022990"/>
    </source>
</evidence>
<evidence type="ECO:0000313" key="19">
    <source>
        <dbReference type="Proteomes" id="UP001652621"/>
    </source>
</evidence>
<evidence type="ECO:0000256" key="16">
    <source>
        <dbReference type="ARBA" id="ARBA00049385"/>
    </source>
</evidence>
<evidence type="ECO:0000256" key="12">
    <source>
        <dbReference type="ARBA" id="ARBA00023128"/>
    </source>
</evidence>
<dbReference type="Proteomes" id="UP001652621">
    <property type="component" value="Unplaced"/>
</dbReference>
<dbReference type="eggNOG" id="ENOG502S0BD">
    <property type="taxonomic scope" value="Eukaryota"/>
</dbReference>
<dbReference type="EC" id="2.5.1.18" evidence="5"/>
<feature type="transmembrane region" description="Helical" evidence="17">
    <location>
        <begin position="133"/>
        <end position="152"/>
    </location>
</feature>
<accession>A0A1I8MJD3</accession>
<comment type="similarity">
    <text evidence="4">Belongs to the MAPEG family.</text>
</comment>
<dbReference type="KEGG" id="mde:101901044"/>
<dbReference type="VEuPathDB" id="VectorBase:MDOA005517"/>
<evidence type="ECO:0000256" key="6">
    <source>
        <dbReference type="ARBA" id="ARBA00022679"/>
    </source>
</evidence>
<evidence type="ECO:0000256" key="17">
    <source>
        <dbReference type="SAM" id="Phobius"/>
    </source>
</evidence>
<evidence type="ECO:0000256" key="3">
    <source>
        <dbReference type="ARBA" id="ARBA00004477"/>
    </source>
</evidence>
<keyword evidence="19" id="KW-1185">Reference proteome</keyword>
<dbReference type="Pfam" id="PF01124">
    <property type="entry name" value="MAPEG"/>
    <property type="match status" value="1"/>
</dbReference>
<sequence>MAEVTSTLNLLSSDNPVFCCYCFWAGLLVLKMLLMTLLTAARRFSKKSFVNPEDLALSKAAEVSFQDPDVERVRRAHRNDLENILPYLLIALAYITTGPNAIVARLLFCIVAISRIFHTAIYAFRPVPQPSRSIAFFVPFFITLYMTFCVIVKMAKYV</sequence>
<reference evidence="18" key="1">
    <citation type="submission" date="2020-05" db="UniProtKB">
        <authorList>
            <consortium name="EnsemblMetazoa"/>
        </authorList>
    </citation>
    <scope>IDENTIFICATION</scope>
    <source>
        <strain evidence="18">Aabys</strain>
    </source>
</reference>
<comment type="subcellular location">
    <subcellularLocation>
        <location evidence="3">Endoplasmic reticulum membrane</location>
        <topology evidence="3">Multi-pass membrane protein</topology>
    </subcellularLocation>
    <subcellularLocation>
        <location evidence="2">Mitochondrion outer membrane</location>
    </subcellularLocation>
</comment>
<dbReference type="OrthoDB" id="193139at2759"/>
<dbReference type="GeneID" id="101901044"/>
<evidence type="ECO:0000256" key="4">
    <source>
        <dbReference type="ARBA" id="ARBA00010459"/>
    </source>
</evidence>
<dbReference type="PANTHER" id="PTHR10689">
    <property type="entry name" value="MICROSOMAL GLUTATHIONE S-TRANSFERASE 1"/>
    <property type="match status" value="1"/>
</dbReference>
<feature type="transmembrane region" description="Helical" evidence="17">
    <location>
        <begin position="15"/>
        <end position="38"/>
    </location>
</feature>
<evidence type="ECO:0000256" key="7">
    <source>
        <dbReference type="ARBA" id="ARBA00022692"/>
    </source>
</evidence>
<evidence type="ECO:0000256" key="14">
    <source>
        <dbReference type="ARBA" id="ARBA00038540"/>
    </source>
</evidence>
<dbReference type="AlphaFoldDB" id="A0A1I8MJD3"/>
<evidence type="ECO:0000256" key="1">
    <source>
        <dbReference type="ARBA" id="ARBA00003701"/>
    </source>
</evidence>
<dbReference type="EnsemblMetazoa" id="MDOA005517-RA">
    <property type="protein sequence ID" value="MDOA005517-PA"/>
    <property type="gene ID" value="MDOA005517"/>
</dbReference>
<dbReference type="PANTHER" id="PTHR10689:SF6">
    <property type="entry name" value="MICROSOMAL GLUTATHIONE S-TRANSFERASE 1"/>
    <property type="match status" value="1"/>
</dbReference>
<dbReference type="VEuPathDB" id="VectorBase:MDOMA2_013387"/>
<evidence type="ECO:0000256" key="9">
    <source>
        <dbReference type="ARBA" id="ARBA00022824"/>
    </source>
</evidence>
<keyword evidence="7 17" id="KW-0812">Transmembrane</keyword>
<comment type="subunit">
    <text evidence="14">Homotrimer; The trimer binds only one molecule of glutathione.</text>
</comment>
<name>A0A1I8MJD3_MUSDO</name>
<evidence type="ECO:0000256" key="13">
    <source>
        <dbReference type="ARBA" id="ARBA00023136"/>
    </source>
</evidence>
<evidence type="ECO:0000256" key="2">
    <source>
        <dbReference type="ARBA" id="ARBA00004294"/>
    </source>
</evidence>
<protein>
    <recommendedName>
        <fullName evidence="15">Microsomal glutathione S-transferase 1</fullName>
        <ecNumber evidence="5">2.5.1.18</ecNumber>
    </recommendedName>
</protein>
<reference evidence="20" key="2">
    <citation type="submission" date="2025-04" db="UniProtKB">
        <authorList>
            <consortium name="RefSeq"/>
        </authorList>
    </citation>
    <scope>IDENTIFICATION</scope>
    <source>
        <strain evidence="20">Aabys</strain>
    </source>
</reference>
<evidence type="ECO:0000256" key="5">
    <source>
        <dbReference type="ARBA" id="ARBA00012452"/>
    </source>
</evidence>
<comment type="function">
    <text evidence="1">Conjugation of reduced glutathione to a wide number of exogenous and endogenous hydrophobic electrophiles.</text>
</comment>
<evidence type="ECO:0000256" key="10">
    <source>
        <dbReference type="ARBA" id="ARBA00022989"/>
    </source>
</evidence>
<evidence type="ECO:0000313" key="18">
    <source>
        <dbReference type="EnsemblMetazoa" id="MDOA005517-PA"/>
    </source>
</evidence>
<dbReference type="InterPro" id="IPR001129">
    <property type="entry name" value="Membr-assoc_MAPEG"/>
</dbReference>
<dbReference type="STRING" id="7370.A0A1I8MJD3"/>
<keyword evidence="13 17" id="KW-0472">Membrane</keyword>
<dbReference type="GO" id="GO:0005789">
    <property type="term" value="C:endoplasmic reticulum membrane"/>
    <property type="evidence" value="ECO:0007669"/>
    <property type="project" value="UniProtKB-SubCell"/>
</dbReference>
<keyword evidence="10 17" id="KW-1133">Transmembrane helix</keyword>
<dbReference type="GO" id="GO:0005741">
    <property type="term" value="C:mitochondrial outer membrane"/>
    <property type="evidence" value="ECO:0007669"/>
    <property type="project" value="UniProtKB-SubCell"/>
</dbReference>
<dbReference type="SUPFAM" id="SSF161084">
    <property type="entry name" value="MAPEG domain-like"/>
    <property type="match status" value="1"/>
</dbReference>